<comment type="caution">
    <text evidence="2">The sequence shown here is derived from an EMBL/GenBank/DDBJ whole genome shotgun (WGS) entry which is preliminary data.</text>
</comment>
<accession>A0AAN7PWM8</accession>
<evidence type="ECO:0000313" key="3">
    <source>
        <dbReference type="Proteomes" id="UP001345219"/>
    </source>
</evidence>
<sequence length="350" mass="38530">MEDPVKEQSSVSGNEGKTKLQRYALRSAAKRKIEKAEPSNPSASRRTRPPSAVSNSVGVLDLSSKDKSAKPTRRLSVPAKSNTSSNTRLDNTITPISEARARRSTNIHVKSETPLSDVSRTSSRKKFCALSSASYWLQQIRLSESAAKHSISLGFFKLALEAGCELQKLRDELKRYAQRHSLPELKETLKEIFDMYNIVENDEQPQVSVTCTHVPEEGTRPSDDDVRSSTSTIGEKKIKPKSLNNDVAISQLAAEPTKEILKKNHVTKVRKPANSNCASSRNIPDDRTKNTEKKGQKPINEGSDTEKERIKMLGERAANQEGAAPSVQDVIENKENLDAPPVAAVSAEAM</sequence>
<proteinExistence type="predicted"/>
<reference evidence="2 3" key="1">
    <citation type="journal article" date="2023" name="Hortic Res">
        <title>Pangenome of water caltrop reveals structural variations and asymmetric subgenome divergence after allopolyploidization.</title>
        <authorList>
            <person name="Zhang X."/>
            <person name="Chen Y."/>
            <person name="Wang L."/>
            <person name="Yuan Y."/>
            <person name="Fang M."/>
            <person name="Shi L."/>
            <person name="Lu R."/>
            <person name="Comes H.P."/>
            <person name="Ma Y."/>
            <person name="Chen Y."/>
            <person name="Huang G."/>
            <person name="Zhou Y."/>
            <person name="Zheng Z."/>
            <person name="Qiu Y."/>
        </authorList>
    </citation>
    <scope>NUCLEOTIDE SEQUENCE [LARGE SCALE GENOMIC DNA]</scope>
    <source>
        <tissue evidence="2">Roots</tissue>
    </source>
</reference>
<dbReference type="PANTHER" id="PTHR34468:SF2">
    <property type="entry name" value="MICROTUBULE-ASSOCIATED FUTSCH-LIKE PROTEIN"/>
    <property type="match status" value="1"/>
</dbReference>
<dbReference type="PANTHER" id="PTHR34468">
    <property type="entry name" value="MICROTUBULE-ASSOCIATED FUTSCH-LIKE PROTEIN"/>
    <property type="match status" value="1"/>
</dbReference>
<dbReference type="Proteomes" id="UP001345219">
    <property type="component" value="Chromosome 16"/>
</dbReference>
<evidence type="ECO:0000256" key="1">
    <source>
        <dbReference type="SAM" id="MobiDB-lite"/>
    </source>
</evidence>
<dbReference type="EMBL" id="JAXIOK010000016">
    <property type="protein sequence ID" value="KAK4752915.1"/>
    <property type="molecule type" value="Genomic_DNA"/>
</dbReference>
<feature type="compositionally biased region" description="Basic and acidic residues" evidence="1">
    <location>
        <begin position="304"/>
        <end position="314"/>
    </location>
</feature>
<gene>
    <name evidence="2" type="ORF">SAY87_021713</name>
</gene>
<feature type="compositionally biased region" description="Basic and acidic residues" evidence="1">
    <location>
        <begin position="214"/>
        <end position="227"/>
    </location>
</feature>
<protein>
    <submittedName>
        <fullName evidence="2">Uncharacterized protein</fullName>
    </submittedName>
</protein>
<dbReference type="AlphaFoldDB" id="A0AAN7PWM8"/>
<feature type="region of interest" description="Disordered" evidence="1">
    <location>
        <begin position="213"/>
        <end position="239"/>
    </location>
</feature>
<feature type="compositionally biased region" description="Polar residues" evidence="1">
    <location>
        <begin position="273"/>
        <end position="282"/>
    </location>
</feature>
<feature type="compositionally biased region" description="Basic and acidic residues" evidence="1">
    <location>
        <begin position="283"/>
        <end position="295"/>
    </location>
</feature>
<organism evidence="2 3">
    <name type="scientific">Trapa incisa</name>
    <dbReference type="NCBI Taxonomy" id="236973"/>
    <lineage>
        <taxon>Eukaryota</taxon>
        <taxon>Viridiplantae</taxon>
        <taxon>Streptophyta</taxon>
        <taxon>Embryophyta</taxon>
        <taxon>Tracheophyta</taxon>
        <taxon>Spermatophyta</taxon>
        <taxon>Magnoliopsida</taxon>
        <taxon>eudicotyledons</taxon>
        <taxon>Gunneridae</taxon>
        <taxon>Pentapetalae</taxon>
        <taxon>rosids</taxon>
        <taxon>malvids</taxon>
        <taxon>Myrtales</taxon>
        <taxon>Lythraceae</taxon>
        <taxon>Trapa</taxon>
    </lineage>
</organism>
<evidence type="ECO:0000313" key="2">
    <source>
        <dbReference type="EMBL" id="KAK4752915.1"/>
    </source>
</evidence>
<feature type="region of interest" description="Disordered" evidence="1">
    <location>
        <begin position="1"/>
        <end position="90"/>
    </location>
</feature>
<name>A0AAN7PWM8_9MYRT</name>
<feature type="compositionally biased region" description="Polar residues" evidence="1">
    <location>
        <begin position="79"/>
        <end position="90"/>
    </location>
</feature>
<keyword evidence="3" id="KW-1185">Reference proteome</keyword>
<feature type="region of interest" description="Disordered" evidence="1">
    <location>
        <begin position="263"/>
        <end position="350"/>
    </location>
</feature>